<dbReference type="Pfam" id="PF19086">
    <property type="entry name" value="Terpene_syn_C_2"/>
    <property type="match status" value="1"/>
</dbReference>
<dbReference type="EC" id="4.2.3.-" evidence="6"/>
<name>A0ABR1J8T0_9AGAR</name>
<dbReference type="InterPro" id="IPR008949">
    <property type="entry name" value="Isoprenoid_synthase_dom_sf"/>
</dbReference>
<keyword evidence="5 6" id="KW-0456">Lyase</keyword>
<comment type="cofactor">
    <cofactor evidence="1 6">
        <name>Mg(2+)</name>
        <dbReference type="ChEBI" id="CHEBI:18420"/>
    </cofactor>
</comment>
<reference evidence="7 8" key="1">
    <citation type="submission" date="2024-01" db="EMBL/GenBank/DDBJ databases">
        <title>A draft genome for the cacao thread blight pathogen Marasmiellus scandens.</title>
        <authorList>
            <person name="Baruah I.K."/>
            <person name="Leung J."/>
            <person name="Bukari Y."/>
            <person name="Amoako-Attah I."/>
            <person name="Meinhardt L.W."/>
            <person name="Bailey B.A."/>
            <person name="Cohen S.P."/>
        </authorList>
    </citation>
    <scope>NUCLEOTIDE SEQUENCE [LARGE SCALE GENOMIC DNA]</scope>
    <source>
        <strain evidence="7 8">GH-19</strain>
    </source>
</reference>
<protein>
    <recommendedName>
        <fullName evidence="6">Terpene synthase</fullName>
        <ecNumber evidence="6">4.2.3.-</ecNumber>
    </recommendedName>
</protein>
<keyword evidence="4 6" id="KW-0460">Magnesium</keyword>
<dbReference type="InterPro" id="IPR034686">
    <property type="entry name" value="Terpene_cyclase-like_2"/>
</dbReference>
<dbReference type="SUPFAM" id="SSF48576">
    <property type="entry name" value="Terpenoid synthases"/>
    <property type="match status" value="1"/>
</dbReference>
<keyword evidence="8" id="KW-1185">Reference proteome</keyword>
<proteinExistence type="inferred from homology"/>
<dbReference type="PANTHER" id="PTHR35201:SF4">
    <property type="entry name" value="BETA-PINACENE SYNTHASE-RELATED"/>
    <property type="match status" value="1"/>
</dbReference>
<dbReference type="SFLD" id="SFLDG01020">
    <property type="entry name" value="Terpene_Cyclase_Like_2"/>
    <property type="match status" value="1"/>
</dbReference>
<dbReference type="EMBL" id="JBANRG010000024">
    <property type="protein sequence ID" value="KAK7454445.1"/>
    <property type="molecule type" value="Genomic_DNA"/>
</dbReference>
<dbReference type="PANTHER" id="PTHR35201">
    <property type="entry name" value="TERPENE SYNTHASE"/>
    <property type="match status" value="1"/>
</dbReference>
<evidence type="ECO:0000256" key="6">
    <source>
        <dbReference type="RuleBase" id="RU366034"/>
    </source>
</evidence>
<evidence type="ECO:0000256" key="3">
    <source>
        <dbReference type="ARBA" id="ARBA00022723"/>
    </source>
</evidence>
<evidence type="ECO:0000256" key="1">
    <source>
        <dbReference type="ARBA" id="ARBA00001946"/>
    </source>
</evidence>
<keyword evidence="3 6" id="KW-0479">Metal-binding</keyword>
<dbReference type="SFLD" id="SFLDS00005">
    <property type="entry name" value="Isoprenoid_Synthase_Type_I"/>
    <property type="match status" value="1"/>
</dbReference>
<sequence>MPGLLNTKQFILPDLLASCPLKGATNPYYREAGAESSAWINAFDVFTDKKRAFFVQGCNELLVSHTYPYAGYEQFRTCCDFVNLLFVVDEVSDDQNGKDARRTCQIFLDTMINPDNLNSSTLSQITREFRARYFKLAGPETSRRFLKHCADYIECVSKEAELRERGEVLDIESFTHLRRENSAIRLCFGLFEYVLGIDLPQEVFDDPTFMEAYWAAADLVCWANDVYSYNVEQAKGHSGNNIVTVLMREYGFDLQRACDHVGVHFEKLMNRFLSAKARMPSWGDVVDAEVAMYVEAMGHWIKGNLDWSFETQRYFGVHHANIKKTRLVTLRPPSSPEDFEESDSDSD</sequence>
<dbReference type="Proteomes" id="UP001498398">
    <property type="component" value="Unassembled WGS sequence"/>
</dbReference>
<dbReference type="Gene3D" id="1.10.600.10">
    <property type="entry name" value="Farnesyl Diphosphate Synthase"/>
    <property type="match status" value="1"/>
</dbReference>
<evidence type="ECO:0000313" key="8">
    <source>
        <dbReference type="Proteomes" id="UP001498398"/>
    </source>
</evidence>
<comment type="similarity">
    <text evidence="2 6">Belongs to the terpene synthase family.</text>
</comment>
<accession>A0ABR1J8T0</accession>
<evidence type="ECO:0000256" key="4">
    <source>
        <dbReference type="ARBA" id="ARBA00022842"/>
    </source>
</evidence>
<evidence type="ECO:0000256" key="5">
    <source>
        <dbReference type="ARBA" id="ARBA00023239"/>
    </source>
</evidence>
<comment type="caution">
    <text evidence="7">The sequence shown here is derived from an EMBL/GenBank/DDBJ whole genome shotgun (WGS) entry which is preliminary data.</text>
</comment>
<organism evidence="7 8">
    <name type="scientific">Marasmiellus scandens</name>
    <dbReference type="NCBI Taxonomy" id="2682957"/>
    <lineage>
        <taxon>Eukaryota</taxon>
        <taxon>Fungi</taxon>
        <taxon>Dikarya</taxon>
        <taxon>Basidiomycota</taxon>
        <taxon>Agaricomycotina</taxon>
        <taxon>Agaricomycetes</taxon>
        <taxon>Agaricomycetidae</taxon>
        <taxon>Agaricales</taxon>
        <taxon>Marasmiineae</taxon>
        <taxon>Omphalotaceae</taxon>
        <taxon>Marasmiellus</taxon>
    </lineage>
</organism>
<evidence type="ECO:0000313" key="7">
    <source>
        <dbReference type="EMBL" id="KAK7454445.1"/>
    </source>
</evidence>
<evidence type="ECO:0000256" key="2">
    <source>
        <dbReference type="ARBA" id="ARBA00006333"/>
    </source>
</evidence>
<gene>
    <name evidence="7" type="primary">STS10_2</name>
    <name evidence="7" type="ORF">VKT23_011201</name>
</gene>